<dbReference type="OrthoDB" id="8704032at2"/>
<evidence type="ECO:0000313" key="3">
    <source>
        <dbReference type="Proteomes" id="UP000031572"/>
    </source>
</evidence>
<dbReference type="InterPro" id="IPR009937">
    <property type="entry name" value="Phage_holin_3_6"/>
</dbReference>
<feature type="transmembrane region" description="Helical" evidence="1">
    <location>
        <begin position="36"/>
        <end position="66"/>
    </location>
</feature>
<gene>
    <name evidence="2" type="ORF">TSA66_11015</name>
</gene>
<protein>
    <recommendedName>
        <fullName evidence="4">Transmembrane protein</fullName>
    </recommendedName>
</protein>
<dbReference type="EMBL" id="JWJG01000028">
    <property type="protein sequence ID" value="KIF81230.1"/>
    <property type="molecule type" value="Genomic_DNA"/>
</dbReference>
<keyword evidence="1" id="KW-1133">Transmembrane helix</keyword>
<evidence type="ECO:0008006" key="4">
    <source>
        <dbReference type="Google" id="ProtNLM"/>
    </source>
</evidence>
<name>A0A0C2BJ30_9BURK</name>
<comment type="caution">
    <text evidence="2">The sequence shown here is derived from an EMBL/GenBank/DDBJ whole genome shotgun (WGS) entry which is preliminary data.</text>
</comment>
<dbReference type="Proteomes" id="UP000031572">
    <property type="component" value="Unassembled WGS sequence"/>
</dbReference>
<accession>A0A0C2BJ30</accession>
<dbReference type="AlphaFoldDB" id="A0A0C2BJ30"/>
<dbReference type="RefSeq" id="WP_040040055.1">
    <property type="nucleotide sequence ID" value="NZ_JWJG01000028.1"/>
</dbReference>
<reference evidence="2 3" key="1">
    <citation type="submission" date="2014-12" db="EMBL/GenBank/DDBJ databases">
        <title>Denitrispirillum autotrophicum gen. nov., sp. nov., Denitrifying, Facultatively Autotrophic Bacteria Isolated from Rice Paddy Soil.</title>
        <authorList>
            <person name="Ishii S."/>
            <person name="Ashida N."/>
            <person name="Ohno H."/>
            <person name="Otsuka S."/>
            <person name="Yokota A."/>
            <person name="Senoo K."/>
        </authorList>
    </citation>
    <scope>NUCLEOTIDE SEQUENCE [LARGE SCALE GENOMIC DNA]</scope>
    <source>
        <strain evidence="2 3">TSA66</strain>
    </source>
</reference>
<proteinExistence type="predicted"/>
<evidence type="ECO:0000313" key="2">
    <source>
        <dbReference type="EMBL" id="KIF81230.1"/>
    </source>
</evidence>
<feature type="transmembrane region" description="Helical" evidence="1">
    <location>
        <begin position="73"/>
        <end position="92"/>
    </location>
</feature>
<sequence>MMIAESVARLAATLLAIAQTRVELVATEVEEESLRYFSYLLMSMAAMFCAGVAILLGTMLIVVLYWESNRTGVLLALTVLFALSAAMIGLRVRSRYRGKPKLLTHTMTELTRDTEMLQPRT</sequence>
<dbReference type="Pfam" id="PF07332">
    <property type="entry name" value="Phage_holin_3_6"/>
    <property type="match status" value="1"/>
</dbReference>
<evidence type="ECO:0000256" key="1">
    <source>
        <dbReference type="SAM" id="Phobius"/>
    </source>
</evidence>
<keyword evidence="1" id="KW-0472">Membrane</keyword>
<dbReference type="STRING" id="709839.TSA66_11015"/>
<keyword evidence="3" id="KW-1185">Reference proteome</keyword>
<organism evidence="2 3">
    <name type="scientific">Noviherbaspirillum autotrophicum</name>
    <dbReference type="NCBI Taxonomy" id="709839"/>
    <lineage>
        <taxon>Bacteria</taxon>
        <taxon>Pseudomonadati</taxon>
        <taxon>Pseudomonadota</taxon>
        <taxon>Betaproteobacteria</taxon>
        <taxon>Burkholderiales</taxon>
        <taxon>Oxalobacteraceae</taxon>
        <taxon>Noviherbaspirillum</taxon>
    </lineage>
</organism>
<keyword evidence="1" id="KW-0812">Transmembrane</keyword>